<keyword evidence="3" id="KW-0378">Hydrolase</keyword>
<dbReference type="CDD" id="cd01085">
    <property type="entry name" value="APP"/>
    <property type="match status" value="1"/>
</dbReference>
<dbReference type="SUPFAM" id="SSF53092">
    <property type="entry name" value="Creatinase/prolidase N-terminal domain"/>
    <property type="match status" value="2"/>
</dbReference>
<dbReference type="InterPro" id="IPR000587">
    <property type="entry name" value="Creatinase_N"/>
</dbReference>
<dbReference type="Pfam" id="PF16188">
    <property type="entry name" value="Peptidase_M24_C"/>
    <property type="match status" value="1"/>
</dbReference>
<keyword evidence="2" id="KW-0479">Metal-binding</keyword>
<feature type="domain" description="Creatinase N-terminal" evidence="5">
    <location>
        <begin position="88"/>
        <end position="213"/>
    </location>
</feature>
<accession>A0A812I5G5</accession>
<dbReference type="FunFam" id="3.40.350.10:FF:000003">
    <property type="entry name" value="Xaa-pro aminopeptidase P"/>
    <property type="match status" value="1"/>
</dbReference>
<feature type="domain" description="Peptidase M24" evidence="4">
    <location>
        <begin position="393"/>
        <end position="608"/>
    </location>
</feature>
<sequence length="715" mass="79149">MQLRARPGPVLRTNLHARAPRQVRQVPQILWGSARSIQGCCPWGLCGRVVASIACGLESAKRSKSRLCSVQAVAVSNAASRQEELETRLAQFREELIGRDIQAYIVPTDDAHMSEVPPDCFARRKFLTGFSGSAGTALVTRHEAKLWTDGRYFIQAKMELSSSWQLMKSGIQGTPDIDDWLIQNLQKGDVVGIDPTVHAALPAVELQSKLQKAGINLRSLQPNLVDQIWKADRSRPTSQVRLHPQHYSGSDTGEKLARVREKMVENEADVFLVTALDEVGYLFNIRGNDVRHTPVVLAFALVDMDGACIFIDEGKLTAEVRRHLENYNIAIYPYTSFDEAVAERAQRGKRVWMDTKRSNYSLFLASGREGPTVTKRSPVAELQARKNRAEIQGMVEAHRRDGAALCSAFAQLERMVNSGELVTEIDVDRAVTAARSTEFGYLDNSFDTIAGYGPNAAIIHYVAQAESASAVGTDSMLLLDSGAQYADGTTDVTRTLKFGMPTHEERMLFTRVLKAHIGLATATFPADVPCFVLDAYARRPLWEVAADYRHGTGHGVGAALAVHEIPPYIGQRFENRDPLQAGMIVSNEPGLYLEGRFGIRIENLMLVVKKAMDKDGRSYLGLRPITVVPIQRNLIDTSLLSNAELSYLNAYHKRVADELTPILLKRGDAEALQLLRRDTAEIQRADSVCWDDIHAREAAGAAVMDDSENDRARMV</sequence>
<dbReference type="Proteomes" id="UP000604046">
    <property type="component" value="Unassembled WGS sequence"/>
</dbReference>
<dbReference type="Gene3D" id="3.90.230.10">
    <property type="entry name" value="Creatinase/methionine aminopeptidase superfamily"/>
    <property type="match status" value="1"/>
</dbReference>
<evidence type="ECO:0000259" key="5">
    <source>
        <dbReference type="Pfam" id="PF01321"/>
    </source>
</evidence>
<feature type="domain" description="Peptidase M24 C-terminal" evidence="6">
    <location>
        <begin position="619"/>
        <end position="682"/>
    </location>
</feature>
<dbReference type="Pfam" id="PF16189">
    <property type="entry name" value="Creatinase_N_2"/>
    <property type="match status" value="1"/>
</dbReference>
<dbReference type="Pfam" id="PF01321">
    <property type="entry name" value="Creatinase_N"/>
    <property type="match status" value="1"/>
</dbReference>
<evidence type="ECO:0000259" key="4">
    <source>
        <dbReference type="Pfam" id="PF00557"/>
    </source>
</evidence>
<dbReference type="PANTHER" id="PTHR43763">
    <property type="entry name" value="XAA-PRO AMINOPEPTIDASE 1"/>
    <property type="match status" value="1"/>
</dbReference>
<dbReference type="GO" id="GO:0046872">
    <property type="term" value="F:metal ion binding"/>
    <property type="evidence" value="ECO:0007669"/>
    <property type="project" value="UniProtKB-KW"/>
</dbReference>
<dbReference type="Pfam" id="PF00557">
    <property type="entry name" value="Peptidase_M24"/>
    <property type="match status" value="1"/>
</dbReference>
<dbReference type="InterPro" id="IPR032416">
    <property type="entry name" value="Peptidase_M24_C"/>
</dbReference>
<keyword evidence="8" id="KW-1185">Reference proteome</keyword>
<evidence type="ECO:0000256" key="1">
    <source>
        <dbReference type="ARBA" id="ARBA00008766"/>
    </source>
</evidence>
<dbReference type="InterPro" id="IPR036005">
    <property type="entry name" value="Creatinase/aminopeptidase-like"/>
</dbReference>
<proteinExistence type="inferred from homology"/>
<evidence type="ECO:0000313" key="7">
    <source>
        <dbReference type="EMBL" id="CAE7022794.1"/>
    </source>
</evidence>
<dbReference type="InterPro" id="IPR033740">
    <property type="entry name" value="Pept_M24B"/>
</dbReference>
<dbReference type="OrthoDB" id="9995434at2759"/>
<evidence type="ECO:0000256" key="3">
    <source>
        <dbReference type="ARBA" id="ARBA00022801"/>
    </source>
</evidence>
<gene>
    <name evidence="7" type="primary">APP2</name>
    <name evidence="7" type="ORF">SNAT2548_LOCUS2952</name>
</gene>
<dbReference type="FunFam" id="3.90.230.10:FF:000009">
    <property type="entry name" value="xaa-Pro aminopeptidase 2"/>
    <property type="match status" value="1"/>
</dbReference>
<dbReference type="EMBL" id="CAJNDS010000179">
    <property type="protein sequence ID" value="CAE7022794.1"/>
    <property type="molecule type" value="Genomic_DNA"/>
</dbReference>
<organism evidence="7 8">
    <name type="scientific">Symbiodinium natans</name>
    <dbReference type="NCBI Taxonomy" id="878477"/>
    <lineage>
        <taxon>Eukaryota</taxon>
        <taxon>Sar</taxon>
        <taxon>Alveolata</taxon>
        <taxon>Dinophyceae</taxon>
        <taxon>Suessiales</taxon>
        <taxon>Symbiodiniaceae</taxon>
        <taxon>Symbiodinium</taxon>
    </lineage>
</organism>
<evidence type="ECO:0000313" key="8">
    <source>
        <dbReference type="Proteomes" id="UP000604046"/>
    </source>
</evidence>
<dbReference type="InterPro" id="IPR050422">
    <property type="entry name" value="X-Pro_aminopeptidase_P"/>
</dbReference>
<dbReference type="PANTHER" id="PTHR43763:SF6">
    <property type="entry name" value="XAA-PRO AMINOPEPTIDASE 1"/>
    <property type="match status" value="1"/>
</dbReference>
<dbReference type="GO" id="GO:0070006">
    <property type="term" value="F:metalloaminopeptidase activity"/>
    <property type="evidence" value="ECO:0007669"/>
    <property type="project" value="InterPro"/>
</dbReference>
<comment type="caution">
    <text evidence="7">The sequence shown here is derived from an EMBL/GenBank/DDBJ whole genome shotgun (WGS) entry which is preliminary data.</text>
</comment>
<evidence type="ECO:0000259" key="6">
    <source>
        <dbReference type="Pfam" id="PF16188"/>
    </source>
</evidence>
<dbReference type="Gene3D" id="3.40.350.10">
    <property type="entry name" value="Creatinase/prolidase N-terminal domain"/>
    <property type="match status" value="2"/>
</dbReference>
<evidence type="ECO:0000256" key="2">
    <source>
        <dbReference type="ARBA" id="ARBA00022723"/>
    </source>
</evidence>
<dbReference type="AlphaFoldDB" id="A0A812I5G5"/>
<comment type="similarity">
    <text evidence="1">Belongs to the peptidase M24B family.</text>
</comment>
<dbReference type="InterPro" id="IPR000994">
    <property type="entry name" value="Pept_M24"/>
</dbReference>
<dbReference type="InterPro" id="IPR029149">
    <property type="entry name" value="Creatin/AminoP/Spt16_N"/>
</dbReference>
<reference evidence="7" key="1">
    <citation type="submission" date="2021-02" db="EMBL/GenBank/DDBJ databases">
        <authorList>
            <person name="Dougan E. K."/>
            <person name="Rhodes N."/>
            <person name="Thang M."/>
            <person name="Chan C."/>
        </authorList>
    </citation>
    <scope>NUCLEOTIDE SEQUENCE</scope>
</reference>
<name>A0A812I5G5_9DINO</name>
<protein>
    <submittedName>
        <fullName evidence="7">APP2 protein</fullName>
    </submittedName>
</protein>
<dbReference type="GO" id="GO:0005737">
    <property type="term" value="C:cytoplasm"/>
    <property type="evidence" value="ECO:0007669"/>
    <property type="project" value="UniProtKB-ARBA"/>
</dbReference>
<dbReference type="SUPFAM" id="SSF55920">
    <property type="entry name" value="Creatinase/aminopeptidase"/>
    <property type="match status" value="1"/>
</dbReference>